<evidence type="ECO:0000313" key="2">
    <source>
        <dbReference type="RefSeq" id="XP_016752238.1"/>
    </source>
</evidence>
<protein>
    <recommendedName>
        <fullName evidence="3">DNA/RNA polymerases superfamily protein</fullName>
    </recommendedName>
</protein>
<evidence type="ECO:0008006" key="3">
    <source>
        <dbReference type="Google" id="ProtNLM"/>
    </source>
</evidence>
<dbReference type="InterPro" id="IPR036397">
    <property type="entry name" value="RNaseH_sf"/>
</dbReference>
<reference evidence="1" key="1">
    <citation type="journal article" date="2020" name="Nat. Genet.">
        <title>Genomic diversifications of five Gossypium allopolyploid species and their impact on cotton improvement.</title>
        <authorList>
            <person name="Chen Z.J."/>
            <person name="Sreedasyam A."/>
            <person name="Ando A."/>
            <person name="Song Q."/>
            <person name="De Santiago L.M."/>
            <person name="Hulse-Kemp A.M."/>
            <person name="Ding M."/>
            <person name="Ye W."/>
            <person name="Kirkbride R.C."/>
            <person name="Jenkins J."/>
            <person name="Plott C."/>
            <person name="Lovell J."/>
            <person name="Lin Y.M."/>
            <person name="Vaughn R."/>
            <person name="Liu B."/>
            <person name="Simpson S."/>
            <person name="Scheffler B.E."/>
            <person name="Wen L."/>
            <person name="Saski C.A."/>
            <person name="Grover C.E."/>
            <person name="Hu G."/>
            <person name="Conover J.L."/>
            <person name="Carlson J.W."/>
            <person name="Shu S."/>
            <person name="Boston L.B."/>
            <person name="Williams M."/>
            <person name="Peterson D.G."/>
            <person name="McGee K."/>
            <person name="Jones D.C."/>
            <person name="Wendel J.F."/>
            <person name="Stelly D.M."/>
            <person name="Grimwood J."/>
            <person name="Schmutz J."/>
        </authorList>
    </citation>
    <scope>NUCLEOTIDE SEQUENCE [LARGE SCALE GENOMIC DNA]</scope>
    <source>
        <strain evidence="1">cv. TM-1</strain>
    </source>
</reference>
<dbReference type="PaxDb" id="3635-A0A1U8PPH2"/>
<dbReference type="Gene3D" id="3.30.420.10">
    <property type="entry name" value="Ribonuclease H-like superfamily/Ribonuclease H"/>
    <property type="match status" value="1"/>
</dbReference>
<accession>A0A1U8PPH2</accession>
<gene>
    <name evidence="2" type="primary">LOC107960379</name>
</gene>
<dbReference type="GO" id="GO:0003676">
    <property type="term" value="F:nucleic acid binding"/>
    <property type="evidence" value="ECO:0007669"/>
    <property type="project" value="InterPro"/>
</dbReference>
<dbReference type="KEGG" id="ghi:107960379"/>
<keyword evidence="1" id="KW-1185">Reference proteome</keyword>
<dbReference type="Proteomes" id="UP000818029">
    <property type="component" value="Chromosome A03"/>
</dbReference>
<evidence type="ECO:0000313" key="1">
    <source>
        <dbReference type="Proteomes" id="UP000818029"/>
    </source>
</evidence>
<dbReference type="GeneID" id="107960379"/>
<dbReference type="InterPro" id="IPR012337">
    <property type="entry name" value="RNaseH-like_sf"/>
</dbReference>
<dbReference type="STRING" id="3635.A0A1U8PPH2"/>
<dbReference type="RefSeq" id="XP_016752238.1">
    <property type="nucleotide sequence ID" value="XM_016896749.1"/>
</dbReference>
<sequence length="203" mass="23659">MEMEKNHYGFFTSLPLTPSKKDSMWVIVDQFSKSAYFLVVRTNYSLQKFSELYIVKIVHLLGVPISIILDRDLCFTSKFSKNYWTKEKVELVCGRLKATSNRQKSYVDLKRHDIKFQVSNKVFLKVLPWKKVLRFGQKGNLSLKYVGPYEVVERIDSKYYSDSSHIVPVEEIKVQANLTYNEKFIEILACEEKGFGKQESSIG</sequence>
<proteinExistence type="predicted"/>
<organism evidence="1 2">
    <name type="scientific">Gossypium hirsutum</name>
    <name type="common">Upland cotton</name>
    <name type="synonym">Gossypium mexicanum</name>
    <dbReference type="NCBI Taxonomy" id="3635"/>
    <lineage>
        <taxon>Eukaryota</taxon>
        <taxon>Viridiplantae</taxon>
        <taxon>Streptophyta</taxon>
        <taxon>Embryophyta</taxon>
        <taxon>Tracheophyta</taxon>
        <taxon>Spermatophyta</taxon>
        <taxon>Magnoliopsida</taxon>
        <taxon>eudicotyledons</taxon>
        <taxon>Gunneridae</taxon>
        <taxon>Pentapetalae</taxon>
        <taxon>rosids</taxon>
        <taxon>malvids</taxon>
        <taxon>Malvales</taxon>
        <taxon>Malvaceae</taxon>
        <taxon>Malvoideae</taxon>
        <taxon>Gossypium</taxon>
    </lineage>
</organism>
<dbReference type="PANTHER" id="PTHR46148:SF44">
    <property type="entry name" value="GAG-POL POLYPROTEIN"/>
    <property type="match status" value="1"/>
</dbReference>
<dbReference type="SUPFAM" id="SSF53098">
    <property type="entry name" value="Ribonuclease H-like"/>
    <property type="match status" value="1"/>
</dbReference>
<name>A0A1U8PPH2_GOSHI</name>
<dbReference type="PANTHER" id="PTHR46148">
    <property type="entry name" value="CHROMO DOMAIN-CONTAINING PROTEIN"/>
    <property type="match status" value="1"/>
</dbReference>
<reference evidence="2" key="2">
    <citation type="submission" date="2025-08" db="UniProtKB">
        <authorList>
            <consortium name="RefSeq"/>
        </authorList>
    </citation>
    <scope>IDENTIFICATION</scope>
</reference>
<dbReference type="AlphaFoldDB" id="A0A1U8PPH2"/>